<dbReference type="OrthoDB" id="8781600at2"/>
<proteinExistence type="predicted"/>
<comment type="caution">
    <text evidence="1">The sequence shown here is derived from an EMBL/GenBank/DDBJ whole genome shotgun (WGS) entry which is preliminary data.</text>
</comment>
<keyword evidence="2" id="KW-1185">Reference proteome</keyword>
<evidence type="ECO:0000313" key="2">
    <source>
        <dbReference type="Proteomes" id="UP000431684"/>
    </source>
</evidence>
<gene>
    <name evidence="1" type="ORF">GJV26_15935</name>
</gene>
<dbReference type="RefSeq" id="WP_155709685.1">
    <property type="nucleotide sequence ID" value="NZ_BMWU01000020.1"/>
</dbReference>
<name>A0A6I3XHR3_9BURK</name>
<protein>
    <submittedName>
        <fullName evidence="1">Uncharacterized protein</fullName>
    </submittedName>
</protein>
<evidence type="ECO:0000313" key="1">
    <source>
        <dbReference type="EMBL" id="MUI13933.1"/>
    </source>
</evidence>
<sequence length="144" mass="16097">MKYVTYDEDGNLTGSFCQDLHPDHAVAYIEVSEVQQQGWLAYRANDARDGLYQLPAMEAPVMPPAASIPMLNLQLALIDDGKLVQAEAIIAEMPGDDGLRARAYWARAQTARLDNDVVQALWPQLYETDEAFLASWRRAAEMNP</sequence>
<organism evidence="1 2">
    <name type="scientific">Pseudoduganella dura</name>
    <dbReference type="NCBI Taxonomy" id="321982"/>
    <lineage>
        <taxon>Bacteria</taxon>
        <taxon>Pseudomonadati</taxon>
        <taxon>Pseudomonadota</taxon>
        <taxon>Betaproteobacteria</taxon>
        <taxon>Burkholderiales</taxon>
        <taxon>Oxalobacteraceae</taxon>
        <taxon>Telluria group</taxon>
        <taxon>Pseudoduganella</taxon>
    </lineage>
</organism>
<dbReference type="AlphaFoldDB" id="A0A6I3XHR3"/>
<accession>A0A6I3XHR3</accession>
<reference evidence="1 2" key="1">
    <citation type="submission" date="2019-11" db="EMBL/GenBank/DDBJ databases">
        <title>Draft Genome Sequences of Six Type Strains of the Genus Massilia.</title>
        <authorList>
            <person name="Miess H."/>
            <person name="Frediansyah A."/>
            <person name="Goeker M."/>
            <person name="Gross H."/>
        </authorList>
    </citation>
    <scope>NUCLEOTIDE SEQUENCE [LARGE SCALE GENOMIC DNA]</scope>
    <source>
        <strain evidence="1 2">DSM 17513</strain>
    </source>
</reference>
<dbReference type="EMBL" id="WNWM01000002">
    <property type="protein sequence ID" value="MUI13933.1"/>
    <property type="molecule type" value="Genomic_DNA"/>
</dbReference>
<dbReference type="Proteomes" id="UP000431684">
    <property type="component" value="Unassembled WGS sequence"/>
</dbReference>